<dbReference type="KEGG" id="olu:OSTLU_93004"/>
<keyword evidence="2" id="KW-1185">Reference proteome</keyword>
<reference evidence="1 2" key="1">
    <citation type="journal article" date="2007" name="Proc. Natl. Acad. Sci. U.S.A.">
        <title>The tiny eukaryote Ostreococcus provides genomic insights into the paradox of plankton speciation.</title>
        <authorList>
            <person name="Palenik B."/>
            <person name="Grimwood J."/>
            <person name="Aerts A."/>
            <person name="Rouze P."/>
            <person name="Salamov A."/>
            <person name="Putnam N."/>
            <person name="Dupont C."/>
            <person name="Jorgensen R."/>
            <person name="Derelle E."/>
            <person name="Rombauts S."/>
            <person name="Zhou K."/>
            <person name="Otillar R."/>
            <person name="Merchant S.S."/>
            <person name="Podell S."/>
            <person name="Gaasterland T."/>
            <person name="Napoli C."/>
            <person name="Gendler K."/>
            <person name="Manuell A."/>
            <person name="Tai V."/>
            <person name="Vallon O."/>
            <person name="Piganeau G."/>
            <person name="Jancek S."/>
            <person name="Heijde M."/>
            <person name="Jabbari K."/>
            <person name="Bowler C."/>
            <person name="Lohr M."/>
            <person name="Robbens S."/>
            <person name="Werner G."/>
            <person name="Dubchak I."/>
            <person name="Pazour G.J."/>
            <person name="Ren Q."/>
            <person name="Paulsen I."/>
            <person name="Delwiche C."/>
            <person name="Schmutz J."/>
            <person name="Rokhsar D."/>
            <person name="Van de Peer Y."/>
            <person name="Moreau H."/>
            <person name="Grigoriev I.V."/>
        </authorList>
    </citation>
    <scope>NUCLEOTIDE SEQUENCE [LARGE SCALE GENOMIC DNA]</scope>
    <source>
        <strain evidence="1 2">CCE9901</strain>
    </source>
</reference>
<accession>A4RZZ3</accession>
<dbReference type="RefSeq" id="XP_001418882.1">
    <property type="nucleotide sequence ID" value="XM_001418845.1"/>
</dbReference>
<dbReference type="EMBL" id="CP000587">
    <property type="protein sequence ID" value="ABO97175.1"/>
    <property type="molecule type" value="Genomic_DNA"/>
</dbReference>
<dbReference type="AlphaFoldDB" id="A4RZZ3"/>
<protein>
    <submittedName>
        <fullName evidence="1">Uncharacterized protein</fullName>
    </submittedName>
</protein>
<gene>
    <name evidence="1" type="ORF">OSTLU_93004</name>
</gene>
<dbReference type="HOGENOM" id="CLU_1565462_0_0_1"/>
<dbReference type="GeneID" id="5002819"/>
<feature type="non-terminal residue" evidence="1">
    <location>
        <position position="1"/>
    </location>
</feature>
<sequence>LAYSPVSVPALLESTMARGAEEGMTMDDDDDMSEDAKALVLENSAHEQLATFLRLCVATCGGGRGATARGDCWTWLFGAITVWVDAEGADESAPQRQAYELSEVRVVVKKGVAVDGEAAADQVLAGIDALVDADDQLCGKKNLYVRFGCRGDWPDLKPPGEYAGDAAAAPT</sequence>
<dbReference type="OMA" id="ADDQLCG"/>
<dbReference type="OrthoDB" id="515366at2759"/>
<dbReference type="Proteomes" id="UP000001568">
    <property type="component" value="Chromosome 7"/>
</dbReference>
<evidence type="ECO:0000313" key="2">
    <source>
        <dbReference type="Proteomes" id="UP000001568"/>
    </source>
</evidence>
<proteinExistence type="predicted"/>
<dbReference type="eggNOG" id="ENOG502QS29">
    <property type="taxonomic scope" value="Eukaryota"/>
</dbReference>
<name>A4RZZ3_OSTLU</name>
<organism evidence="1 2">
    <name type="scientific">Ostreococcus lucimarinus (strain CCE9901)</name>
    <dbReference type="NCBI Taxonomy" id="436017"/>
    <lineage>
        <taxon>Eukaryota</taxon>
        <taxon>Viridiplantae</taxon>
        <taxon>Chlorophyta</taxon>
        <taxon>Mamiellophyceae</taxon>
        <taxon>Mamiellales</taxon>
        <taxon>Bathycoccaceae</taxon>
        <taxon>Ostreococcus</taxon>
    </lineage>
</organism>
<evidence type="ECO:0000313" key="1">
    <source>
        <dbReference type="EMBL" id="ABO97175.1"/>
    </source>
</evidence>
<dbReference type="STRING" id="436017.A4RZZ3"/>